<dbReference type="InterPro" id="IPR000086">
    <property type="entry name" value="NUDIX_hydrolase_dom"/>
</dbReference>
<accession>A0A5C4ME42</accession>
<proteinExistence type="predicted"/>
<dbReference type="EMBL" id="VDFR01000103">
    <property type="protein sequence ID" value="TNC41799.1"/>
    <property type="molecule type" value="Genomic_DNA"/>
</dbReference>
<dbReference type="EMBL" id="VDFR01000112">
    <property type="protein sequence ID" value="TNC39894.1"/>
    <property type="molecule type" value="Genomic_DNA"/>
</dbReference>
<dbReference type="Proteomes" id="UP000306740">
    <property type="component" value="Unassembled WGS sequence"/>
</dbReference>
<dbReference type="SUPFAM" id="SSF55811">
    <property type="entry name" value="Nudix"/>
    <property type="match status" value="1"/>
</dbReference>
<gene>
    <name evidence="3" type="ORF">FHE65_22055</name>
    <name evidence="2" type="ORF">FHE65_23520</name>
</gene>
<reference evidence="2 4" key="1">
    <citation type="submission" date="2019-05" db="EMBL/GenBank/DDBJ databases">
        <title>Mumia sp. nov., isolated from the intestinal contents of plateau pika (Ochotona curzoniae) in the Qinghai-Tibet plateau of China.</title>
        <authorList>
            <person name="Tian Z."/>
        </authorList>
    </citation>
    <scope>NUCLEOTIDE SEQUENCE [LARGE SCALE GENOMIC DNA]</scope>
    <source>
        <strain evidence="4">527</strain>
        <strain evidence="2">Z527</strain>
    </source>
</reference>
<feature type="domain" description="Nudix hydrolase" evidence="1">
    <location>
        <begin position="1"/>
        <end position="115"/>
    </location>
</feature>
<sequence>MPLVRRVREPYAGRWALPGGPVRRDEDLADTARRTLVATTALSPTYLEQLYTFGRAERSASGPRVISVVYWALVRPEEAERGIEDENVAWHPADRPPELAFDHRTIVSYALWRLRTKMEYSRIAQAFLGETFTLAQLRQVYEVVLQRTLDPANFRRQVEASGDVEPTGEYLVGGRHRPPKLYRHREANDLADNGPLTGL</sequence>
<dbReference type="Gene3D" id="3.90.79.10">
    <property type="entry name" value="Nucleoside Triphosphate Pyrophosphohydrolase"/>
    <property type="match status" value="1"/>
</dbReference>
<organism evidence="2 4">
    <name type="scientific">Mumia zhuanghuii</name>
    <dbReference type="NCBI Taxonomy" id="2585211"/>
    <lineage>
        <taxon>Bacteria</taxon>
        <taxon>Bacillati</taxon>
        <taxon>Actinomycetota</taxon>
        <taxon>Actinomycetes</taxon>
        <taxon>Propionibacteriales</taxon>
        <taxon>Nocardioidaceae</taxon>
        <taxon>Mumia</taxon>
    </lineage>
</organism>
<dbReference type="CDD" id="cd18873">
    <property type="entry name" value="NUDIX_NadM_like"/>
    <property type="match status" value="1"/>
</dbReference>
<name>A0A5C4ME42_9ACTN</name>
<comment type="caution">
    <text evidence="2">The sequence shown here is derived from an EMBL/GenBank/DDBJ whole genome shotgun (WGS) entry which is preliminary data.</text>
</comment>
<evidence type="ECO:0000313" key="4">
    <source>
        <dbReference type="Proteomes" id="UP000306740"/>
    </source>
</evidence>
<dbReference type="InterPro" id="IPR036388">
    <property type="entry name" value="WH-like_DNA-bd_sf"/>
</dbReference>
<dbReference type="Pfam" id="PF21906">
    <property type="entry name" value="WHD_NrtR"/>
    <property type="match status" value="1"/>
</dbReference>
<dbReference type="AlphaFoldDB" id="A0A5C4ME42"/>
<dbReference type="InterPro" id="IPR054105">
    <property type="entry name" value="WHD_NrtR"/>
</dbReference>
<dbReference type="Gene3D" id="1.10.10.10">
    <property type="entry name" value="Winged helix-like DNA-binding domain superfamily/Winged helix DNA-binding domain"/>
    <property type="match status" value="1"/>
</dbReference>
<dbReference type="OrthoDB" id="9786141at2"/>
<dbReference type="Pfam" id="PF00293">
    <property type="entry name" value="NUDIX"/>
    <property type="match status" value="1"/>
</dbReference>
<dbReference type="PANTHER" id="PTHR43736">
    <property type="entry name" value="ADP-RIBOSE PYROPHOSPHATASE"/>
    <property type="match status" value="1"/>
</dbReference>
<evidence type="ECO:0000259" key="1">
    <source>
        <dbReference type="PROSITE" id="PS51462"/>
    </source>
</evidence>
<dbReference type="PANTHER" id="PTHR43736:SF4">
    <property type="entry name" value="SLR1690 PROTEIN"/>
    <property type="match status" value="1"/>
</dbReference>
<dbReference type="PROSITE" id="PS51462">
    <property type="entry name" value="NUDIX"/>
    <property type="match status" value="1"/>
</dbReference>
<evidence type="ECO:0000313" key="3">
    <source>
        <dbReference type="EMBL" id="TNC41799.1"/>
    </source>
</evidence>
<protein>
    <submittedName>
        <fullName evidence="2">NUDIX domain-containing protein</fullName>
    </submittedName>
</protein>
<dbReference type="InterPro" id="IPR036390">
    <property type="entry name" value="WH_DNA-bd_sf"/>
</dbReference>
<dbReference type="SUPFAM" id="SSF46785">
    <property type="entry name" value="Winged helix' DNA-binding domain"/>
    <property type="match status" value="1"/>
</dbReference>
<dbReference type="InterPro" id="IPR015797">
    <property type="entry name" value="NUDIX_hydrolase-like_dom_sf"/>
</dbReference>
<evidence type="ECO:0000313" key="2">
    <source>
        <dbReference type="EMBL" id="TNC39894.1"/>
    </source>
</evidence>